<organism evidence="2 3">
    <name type="scientific">Panacibacter ginsenosidivorans</name>
    <dbReference type="NCBI Taxonomy" id="1813871"/>
    <lineage>
        <taxon>Bacteria</taxon>
        <taxon>Pseudomonadati</taxon>
        <taxon>Bacteroidota</taxon>
        <taxon>Chitinophagia</taxon>
        <taxon>Chitinophagales</taxon>
        <taxon>Chitinophagaceae</taxon>
        <taxon>Panacibacter</taxon>
    </lineage>
</organism>
<dbReference type="Proteomes" id="UP000321533">
    <property type="component" value="Chromosome"/>
</dbReference>
<keyword evidence="3" id="KW-1185">Reference proteome</keyword>
<evidence type="ECO:0000256" key="1">
    <source>
        <dbReference type="SAM" id="Coils"/>
    </source>
</evidence>
<evidence type="ECO:0000313" key="3">
    <source>
        <dbReference type="Proteomes" id="UP000321533"/>
    </source>
</evidence>
<name>A0A5B8VEV1_9BACT</name>
<sequence>MQTEDMIPLQQFCTHYHIEQSFVYALKDAGLIEVIYTEQEIYIPENQLNQLEKMVRLNTEMDINLEGIETITHLLQRMHDMQQEIIQLNNRLRMYEND</sequence>
<feature type="coiled-coil region" evidence="1">
    <location>
        <begin position="71"/>
        <end position="98"/>
    </location>
</feature>
<dbReference type="OrthoDB" id="1494789at2"/>
<dbReference type="Gene3D" id="1.10.1660.10">
    <property type="match status" value="1"/>
</dbReference>
<accession>A0A5B8VEV1</accession>
<evidence type="ECO:0000313" key="2">
    <source>
        <dbReference type="EMBL" id="QEC69605.1"/>
    </source>
</evidence>
<protein>
    <submittedName>
        <fullName evidence="2">MerR family transcriptional regulator</fullName>
    </submittedName>
</protein>
<dbReference type="AlphaFoldDB" id="A0A5B8VEV1"/>
<reference evidence="2 3" key="1">
    <citation type="journal article" date="2016" name="Int. J. Syst. Evol. Microbiol.">
        <title>Panacibacter ginsenosidivorans gen. nov., sp. nov., with ginsenoside converting activity isolated from soil of a ginseng field.</title>
        <authorList>
            <person name="Siddiqi M.Z."/>
            <person name="Muhammad Shafi S."/>
            <person name="Choi K.D."/>
            <person name="Im W.T."/>
        </authorList>
    </citation>
    <scope>NUCLEOTIDE SEQUENCE [LARGE SCALE GENOMIC DNA]</scope>
    <source>
        <strain evidence="2 3">Gsoil1550</strain>
    </source>
</reference>
<keyword evidence="1" id="KW-0175">Coiled coil</keyword>
<dbReference type="RefSeq" id="WP_147192481.1">
    <property type="nucleotide sequence ID" value="NZ_CP042435.1"/>
</dbReference>
<dbReference type="EMBL" id="CP042435">
    <property type="protein sequence ID" value="QEC69605.1"/>
    <property type="molecule type" value="Genomic_DNA"/>
</dbReference>
<dbReference type="Pfam" id="PF13591">
    <property type="entry name" value="MerR_2"/>
    <property type="match status" value="1"/>
</dbReference>
<dbReference type="KEGG" id="pgin:FRZ67_20720"/>
<proteinExistence type="predicted"/>
<gene>
    <name evidence="2" type="ORF">FRZ67_20720</name>
</gene>